<evidence type="ECO:0000313" key="2">
    <source>
        <dbReference type="EMBL" id="CAH1976582.1"/>
    </source>
</evidence>
<proteinExistence type="predicted"/>
<accession>A0A9P0PA39</accession>
<keyword evidence="3" id="KW-1185">Reference proteome</keyword>
<sequence>MFLNRLVFFFVCHHLWDFVFSEQSPNYFLSEAKSVPRIGRSNKGSSDFEKFFLKASKSVPRIGRRNENPYLQEEGSDKDLSQKIRYPTWSEIAERYEYDPELFQNPLNLMKLEEDMGDDPSVYNWEKVRLKRKTPSLLGLKGKRGLRK</sequence>
<feature type="chain" id="PRO_5040124437" evidence="1">
    <location>
        <begin position="22"/>
        <end position="148"/>
    </location>
</feature>
<protein>
    <submittedName>
        <fullName evidence="2">Uncharacterized protein</fullName>
    </submittedName>
</protein>
<dbReference type="EMBL" id="CAKOFQ010006849">
    <property type="protein sequence ID" value="CAH1976582.1"/>
    <property type="molecule type" value="Genomic_DNA"/>
</dbReference>
<evidence type="ECO:0000256" key="1">
    <source>
        <dbReference type="SAM" id="SignalP"/>
    </source>
</evidence>
<dbReference type="AlphaFoldDB" id="A0A9P0PA39"/>
<keyword evidence="1" id="KW-0732">Signal</keyword>
<gene>
    <name evidence="2" type="ORF">ACAOBT_LOCUS12204</name>
</gene>
<dbReference type="OrthoDB" id="6339926at2759"/>
<reference evidence="2" key="1">
    <citation type="submission" date="2022-03" db="EMBL/GenBank/DDBJ databases">
        <authorList>
            <person name="Sayadi A."/>
        </authorList>
    </citation>
    <scope>NUCLEOTIDE SEQUENCE</scope>
</reference>
<evidence type="ECO:0000313" key="3">
    <source>
        <dbReference type="Proteomes" id="UP001152888"/>
    </source>
</evidence>
<organism evidence="2 3">
    <name type="scientific">Acanthoscelides obtectus</name>
    <name type="common">Bean weevil</name>
    <name type="synonym">Bruchus obtectus</name>
    <dbReference type="NCBI Taxonomy" id="200917"/>
    <lineage>
        <taxon>Eukaryota</taxon>
        <taxon>Metazoa</taxon>
        <taxon>Ecdysozoa</taxon>
        <taxon>Arthropoda</taxon>
        <taxon>Hexapoda</taxon>
        <taxon>Insecta</taxon>
        <taxon>Pterygota</taxon>
        <taxon>Neoptera</taxon>
        <taxon>Endopterygota</taxon>
        <taxon>Coleoptera</taxon>
        <taxon>Polyphaga</taxon>
        <taxon>Cucujiformia</taxon>
        <taxon>Chrysomeloidea</taxon>
        <taxon>Chrysomelidae</taxon>
        <taxon>Bruchinae</taxon>
        <taxon>Bruchini</taxon>
        <taxon>Acanthoscelides</taxon>
    </lineage>
</organism>
<comment type="caution">
    <text evidence="2">The sequence shown here is derived from an EMBL/GenBank/DDBJ whole genome shotgun (WGS) entry which is preliminary data.</text>
</comment>
<name>A0A9P0PA39_ACAOB</name>
<dbReference type="Proteomes" id="UP001152888">
    <property type="component" value="Unassembled WGS sequence"/>
</dbReference>
<feature type="signal peptide" evidence="1">
    <location>
        <begin position="1"/>
        <end position="21"/>
    </location>
</feature>